<dbReference type="InterPro" id="IPR029058">
    <property type="entry name" value="AB_hydrolase_fold"/>
</dbReference>
<proteinExistence type="predicted"/>
<sequence length="454" mass="52994">MHYYFYVIFFLFGLVFPCEAREEIHVGYRSISTWNSRENVRLDVGVWYPTRSEERDYVMDEYHVFVAKNAPMFRIVDDEIAGPSLREHEKIRKNAEINKLPKKELQAQLDAVPIPYKKYPLLVISHASGLTRYSCHTLADLLVKQGYIVAVPMHSEDNVHNMRIFYSAKSMYQRAKQCSLAVDLLLMDKTFSRFIDSGKITFMGFGSGGTAGLLLAGGELSANRWLTYCDDFESIESDYNSLWTFDVTRLEKNLFCQYPIKAQVQNFALGLQRSVEIQNLENLFFYNALDSKNEILQEVHTVLDFQVKWSKRNNPNLSAYIYEPPFLIPYLPPLPTQYTYVDTRFKRFIFVSPALTMFFDLKQIQDTDLKFCIVGLEKDYFNTPEFQPQDLYKQLGEENARYHLIEGADLWSTQAPCYGTQMLVEICKTVTDEEREQILDRLFAITYSFIPHFE</sequence>
<evidence type="ECO:0000313" key="2">
    <source>
        <dbReference type="Proteomes" id="UP001058120"/>
    </source>
</evidence>
<dbReference type="EMBL" id="CP065938">
    <property type="protein sequence ID" value="UWX05846.1"/>
    <property type="molecule type" value="Genomic_DNA"/>
</dbReference>
<keyword evidence="2" id="KW-1185">Reference proteome</keyword>
<name>A0ABY5Y193_9BACT</name>
<organism evidence="1 2">
    <name type="scientific">Taurinivorans muris</name>
    <dbReference type="NCBI Taxonomy" id="2787751"/>
    <lineage>
        <taxon>Bacteria</taxon>
        <taxon>Pseudomonadati</taxon>
        <taxon>Thermodesulfobacteriota</taxon>
        <taxon>Desulfovibrionia</taxon>
        <taxon>Desulfovibrionales</taxon>
        <taxon>Desulfovibrionaceae</taxon>
        <taxon>Taurinivorans</taxon>
    </lineage>
</organism>
<evidence type="ECO:0008006" key="3">
    <source>
        <dbReference type="Google" id="ProtNLM"/>
    </source>
</evidence>
<dbReference type="RefSeq" id="WP_334315437.1">
    <property type="nucleotide sequence ID" value="NZ_CP065938.1"/>
</dbReference>
<evidence type="ECO:0000313" key="1">
    <source>
        <dbReference type="EMBL" id="UWX05846.1"/>
    </source>
</evidence>
<accession>A0ABY5Y193</accession>
<dbReference type="SUPFAM" id="SSF53474">
    <property type="entry name" value="alpha/beta-Hydrolases"/>
    <property type="match status" value="1"/>
</dbReference>
<dbReference type="Gene3D" id="3.40.50.1820">
    <property type="entry name" value="alpha/beta hydrolase"/>
    <property type="match status" value="1"/>
</dbReference>
<gene>
    <name evidence="1" type="ORF">JBF11_00510</name>
</gene>
<protein>
    <recommendedName>
        <fullName evidence="3">1-alkyl-2-acetylglycerophosphocholine esterase</fullName>
    </recommendedName>
</protein>
<reference evidence="1" key="1">
    <citation type="submission" date="2020-12" db="EMBL/GenBank/DDBJ databases">
        <title>Taurinivorans muris gen. nov., sp. nov., fundamental and realized metabolic niche of a ubiquitous sulfidogenic bacterium in the murine intestine.</title>
        <authorList>
            <person name="Ye H."/>
            <person name="Hanson B.T."/>
            <person name="Loy A."/>
        </authorList>
    </citation>
    <scope>NUCLEOTIDE SEQUENCE</scope>
    <source>
        <strain evidence="1">LT0009</strain>
    </source>
</reference>
<dbReference type="Proteomes" id="UP001058120">
    <property type="component" value="Chromosome"/>
</dbReference>